<dbReference type="AlphaFoldDB" id="A0A2P5C7B1"/>
<feature type="transmembrane region" description="Helical" evidence="1">
    <location>
        <begin position="12"/>
        <end position="28"/>
    </location>
</feature>
<keyword evidence="3" id="KW-1185">Reference proteome</keyword>
<proteinExistence type="predicted"/>
<dbReference type="Proteomes" id="UP000237000">
    <property type="component" value="Unassembled WGS sequence"/>
</dbReference>
<organism evidence="2 3">
    <name type="scientific">Trema orientale</name>
    <name type="common">Charcoal tree</name>
    <name type="synonym">Celtis orientalis</name>
    <dbReference type="NCBI Taxonomy" id="63057"/>
    <lineage>
        <taxon>Eukaryota</taxon>
        <taxon>Viridiplantae</taxon>
        <taxon>Streptophyta</taxon>
        <taxon>Embryophyta</taxon>
        <taxon>Tracheophyta</taxon>
        <taxon>Spermatophyta</taxon>
        <taxon>Magnoliopsida</taxon>
        <taxon>eudicotyledons</taxon>
        <taxon>Gunneridae</taxon>
        <taxon>Pentapetalae</taxon>
        <taxon>rosids</taxon>
        <taxon>fabids</taxon>
        <taxon>Rosales</taxon>
        <taxon>Cannabaceae</taxon>
        <taxon>Trema</taxon>
    </lineage>
</organism>
<reference evidence="3" key="1">
    <citation type="submission" date="2016-06" db="EMBL/GenBank/DDBJ databases">
        <title>Parallel loss of symbiosis genes in relatives of nitrogen-fixing non-legume Parasponia.</title>
        <authorList>
            <person name="Van Velzen R."/>
            <person name="Holmer R."/>
            <person name="Bu F."/>
            <person name="Rutten L."/>
            <person name="Van Zeijl A."/>
            <person name="Liu W."/>
            <person name="Santuari L."/>
            <person name="Cao Q."/>
            <person name="Sharma T."/>
            <person name="Shen D."/>
            <person name="Roswanjaya Y."/>
            <person name="Wardhani T."/>
            <person name="Kalhor M.S."/>
            <person name="Jansen J."/>
            <person name="Van den Hoogen J."/>
            <person name="Gungor B."/>
            <person name="Hartog M."/>
            <person name="Hontelez J."/>
            <person name="Verver J."/>
            <person name="Yang W.-C."/>
            <person name="Schijlen E."/>
            <person name="Repin R."/>
            <person name="Schilthuizen M."/>
            <person name="Schranz E."/>
            <person name="Heidstra R."/>
            <person name="Miyata K."/>
            <person name="Fedorova E."/>
            <person name="Kohlen W."/>
            <person name="Bisseling T."/>
            <person name="Smit S."/>
            <person name="Geurts R."/>
        </authorList>
    </citation>
    <scope>NUCLEOTIDE SEQUENCE [LARGE SCALE GENOMIC DNA]</scope>
    <source>
        <strain evidence="3">cv. RG33-2</strain>
    </source>
</reference>
<dbReference type="EMBL" id="JXTC01000402">
    <property type="protein sequence ID" value="PON56960.1"/>
    <property type="molecule type" value="Genomic_DNA"/>
</dbReference>
<dbReference type="InParanoid" id="A0A2P5C7B1"/>
<gene>
    <name evidence="2" type="ORF">TorRG33x02_294800</name>
</gene>
<protein>
    <submittedName>
        <fullName evidence="2">Uncharacterized protein</fullName>
    </submittedName>
</protein>
<keyword evidence="1" id="KW-1133">Transmembrane helix</keyword>
<evidence type="ECO:0000313" key="2">
    <source>
        <dbReference type="EMBL" id="PON56960.1"/>
    </source>
</evidence>
<feature type="non-terminal residue" evidence="2">
    <location>
        <position position="1"/>
    </location>
</feature>
<name>A0A2P5C7B1_TREOI</name>
<keyword evidence="1" id="KW-0472">Membrane</keyword>
<keyword evidence="1" id="KW-0812">Transmembrane</keyword>
<accession>A0A2P5C7B1</accession>
<evidence type="ECO:0000256" key="1">
    <source>
        <dbReference type="SAM" id="Phobius"/>
    </source>
</evidence>
<comment type="caution">
    <text evidence="2">The sequence shown here is derived from an EMBL/GenBank/DDBJ whole genome shotgun (WGS) entry which is preliminary data.</text>
</comment>
<sequence>SHLPSEHEEYALHYFFYPNLLSIILLLWKNMHLFQNSGTTFLPLAL</sequence>
<evidence type="ECO:0000313" key="3">
    <source>
        <dbReference type="Proteomes" id="UP000237000"/>
    </source>
</evidence>